<organism evidence="1 2">
    <name type="scientific">Dreissena polymorpha</name>
    <name type="common">Zebra mussel</name>
    <name type="synonym">Mytilus polymorpha</name>
    <dbReference type="NCBI Taxonomy" id="45954"/>
    <lineage>
        <taxon>Eukaryota</taxon>
        <taxon>Metazoa</taxon>
        <taxon>Spiralia</taxon>
        <taxon>Lophotrochozoa</taxon>
        <taxon>Mollusca</taxon>
        <taxon>Bivalvia</taxon>
        <taxon>Autobranchia</taxon>
        <taxon>Heteroconchia</taxon>
        <taxon>Euheterodonta</taxon>
        <taxon>Imparidentia</taxon>
        <taxon>Neoheterodontei</taxon>
        <taxon>Myida</taxon>
        <taxon>Dreissenoidea</taxon>
        <taxon>Dreissenidae</taxon>
        <taxon>Dreissena</taxon>
    </lineage>
</organism>
<keyword evidence="2" id="KW-1185">Reference proteome</keyword>
<dbReference type="Proteomes" id="UP000828390">
    <property type="component" value="Unassembled WGS sequence"/>
</dbReference>
<reference evidence="1" key="2">
    <citation type="submission" date="2020-11" db="EMBL/GenBank/DDBJ databases">
        <authorList>
            <person name="McCartney M.A."/>
            <person name="Auch B."/>
            <person name="Kono T."/>
            <person name="Mallez S."/>
            <person name="Becker A."/>
            <person name="Gohl D.M."/>
            <person name="Silverstein K.A.T."/>
            <person name="Koren S."/>
            <person name="Bechman K.B."/>
            <person name="Herman A."/>
            <person name="Abrahante J.E."/>
            <person name="Garbe J."/>
        </authorList>
    </citation>
    <scope>NUCLEOTIDE SEQUENCE</scope>
    <source>
        <strain evidence="1">Duluth1</strain>
        <tissue evidence="1">Whole animal</tissue>
    </source>
</reference>
<protein>
    <submittedName>
        <fullName evidence="1">Uncharacterized protein</fullName>
    </submittedName>
</protein>
<evidence type="ECO:0000313" key="2">
    <source>
        <dbReference type="Proteomes" id="UP000828390"/>
    </source>
</evidence>
<dbReference type="EMBL" id="JAIWYP010000005">
    <property type="protein sequence ID" value="KAH3824100.1"/>
    <property type="molecule type" value="Genomic_DNA"/>
</dbReference>
<reference evidence="1" key="1">
    <citation type="journal article" date="2019" name="bioRxiv">
        <title>The Genome of the Zebra Mussel, Dreissena polymorpha: A Resource for Invasive Species Research.</title>
        <authorList>
            <person name="McCartney M.A."/>
            <person name="Auch B."/>
            <person name="Kono T."/>
            <person name="Mallez S."/>
            <person name="Zhang Y."/>
            <person name="Obille A."/>
            <person name="Becker A."/>
            <person name="Abrahante J.E."/>
            <person name="Garbe J."/>
            <person name="Badalamenti J.P."/>
            <person name="Herman A."/>
            <person name="Mangelson H."/>
            <person name="Liachko I."/>
            <person name="Sullivan S."/>
            <person name="Sone E.D."/>
            <person name="Koren S."/>
            <person name="Silverstein K.A.T."/>
            <person name="Beckman K.B."/>
            <person name="Gohl D.M."/>
        </authorList>
    </citation>
    <scope>NUCLEOTIDE SEQUENCE</scope>
    <source>
        <strain evidence="1">Duluth1</strain>
        <tissue evidence="1">Whole animal</tissue>
    </source>
</reference>
<gene>
    <name evidence="1" type="ORF">DPMN_125928</name>
</gene>
<name>A0A9D4GYL8_DREPO</name>
<accession>A0A9D4GYL8</accession>
<dbReference type="AlphaFoldDB" id="A0A9D4GYL8"/>
<comment type="caution">
    <text evidence="1">The sequence shown here is derived from an EMBL/GenBank/DDBJ whole genome shotgun (WGS) entry which is preliminary data.</text>
</comment>
<proteinExistence type="predicted"/>
<evidence type="ECO:0000313" key="1">
    <source>
        <dbReference type="EMBL" id="KAH3824100.1"/>
    </source>
</evidence>
<sequence>MPMESPILLKVDVGEAVRSLIEGNSPGVDNFSSELIKHGGKATTSAITVL</sequence>